<reference evidence="1 2" key="1">
    <citation type="submission" date="2019-04" db="EMBL/GenBank/DDBJ databases">
        <title>Salinimonas iocasae sp. nov., a halophilic bacterium isolated from the outer tube casing of tubeworms in Okinawa Trough.</title>
        <authorList>
            <person name="Zhang H."/>
            <person name="Wang H."/>
            <person name="Li C."/>
        </authorList>
    </citation>
    <scope>NUCLEOTIDE SEQUENCE [LARGE SCALE GENOMIC DNA]</scope>
    <source>
        <strain evidence="1 2">KX18D6</strain>
    </source>
</reference>
<organism evidence="1 2">
    <name type="scientific">Salinimonas iocasae</name>
    <dbReference type="NCBI Taxonomy" id="2572577"/>
    <lineage>
        <taxon>Bacteria</taxon>
        <taxon>Pseudomonadati</taxon>
        <taxon>Pseudomonadota</taxon>
        <taxon>Gammaproteobacteria</taxon>
        <taxon>Alteromonadales</taxon>
        <taxon>Alteromonadaceae</taxon>
        <taxon>Alteromonas/Salinimonas group</taxon>
        <taxon>Salinimonas</taxon>
    </lineage>
</organism>
<name>A0A5B7YDJ8_9ALTE</name>
<dbReference type="KEGG" id="salk:FBQ74_09280"/>
<accession>A0A5B7YDJ8</accession>
<proteinExistence type="predicted"/>
<dbReference type="InterPro" id="IPR029068">
    <property type="entry name" value="Glyas_Bleomycin-R_OHBP_Dase"/>
</dbReference>
<dbReference type="RefSeq" id="WP_139756418.1">
    <property type="nucleotide sequence ID" value="NZ_CP039852.1"/>
</dbReference>
<dbReference type="OrthoDB" id="4762357at2"/>
<dbReference type="SUPFAM" id="SSF54593">
    <property type="entry name" value="Glyoxalase/Bleomycin resistance protein/Dihydroxybiphenyl dioxygenase"/>
    <property type="match status" value="1"/>
</dbReference>
<sequence length="132" mass="14665">MHQPAKHGVIVYSDDIDKLALFYTRMFNMQVLKSSEQMYSLYADGLSIVIHEPPKPLPETRCNVVKLFTTVDSHADAHELAQSLGGLSLEGQWANPFFSVTNITDCDGNIIQLRVFSQAGNATGSRKARPVR</sequence>
<keyword evidence="2" id="KW-1185">Reference proteome</keyword>
<protein>
    <recommendedName>
        <fullName evidence="3">VOC domain-containing protein</fullName>
    </recommendedName>
</protein>
<dbReference type="Gene3D" id="3.10.180.10">
    <property type="entry name" value="2,3-Dihydroxybiphenyl 1,2-Dioxygenase, domain 1"/>
    <property type="match status" value="1"/>
</dbReference>
<dbReference type="EMBL" id="CP039852">
    <property type="protein sequence ID" value="QCZ93674.1"/>
    <property type="molecule type" value="Genomic_DNA"/>
</dbReference>
<evidence type="ECO:0000313" key="2">
    <source>
        <dbReference type="Proteomes" id="UP000304912"/>
    </source>
</evidence>
<dbReference type="Proteomes" id="UP000304912">
    <property type="component" value="Chromosome"/>
</dbReference>
<dbReference type="AlphaFoldDB" id="A0A5B7YDJ8"/>
<gene>
    <name evidence="1" type="ORF">FBQ74_09280</name>
</gene>
<evidence type="ECO:0000313" key="1">
    <source>
        <dbReference type="EMBL" id="QCZ93674.1"/>
    </source>
</evidence>
<evidence type="ECO:0008006" key="3">
    <source>
        <dbReference type="Google" id="ProtNLM"/>
    </source>
</evidence>